<evidence type="ECO:0000256" key="1">
    <source>
        <dbReference type="SAM" id="MobiDB-lite"/>
    </source>
</evidence>
<protein>
    <submittedName>
        <fullName evidence="2">Uncharacterized protein</fullName>
    </submittedName>
</protein>
<feature type="compositionally biased region" description="Basic and acidic residues" evidence="1">
    <location>
        <begin position="673"/>
        <end position="689"/>
    </location>
</feature>
<accession>A0A8T1VLZ6</accession>
<keyword evidence="3" id="KW-1185">Reference proteome</keyword>
<feature type="compositionally biased region" description="Basic and acidic residues" evidence="1">
    <location>
        <begin position="43"/>
        <end position="55"/>
    </location>
</feature>
<feature type="region of interest" description="Disordered" evidence="1">
    <location>
        <begin position="23"/>
        <end position="55"/>
    </location>
</feature>
<dbReference type="AlphaFoldDB" id="A0A8T1VLZ6"/>
<name>A0A8T1VLZ6_9STRA</name>
<gene>
    <name evidence="2" type="ORF">PHYBOEH_011448</name>
</gene>
<comment type="caution">
    <text evidence="2">The sequence shown here is derived from an EMBL/GenBank/DDBJ whole genome shotgun (WGS) entry which is preliminary data.</text>
</comment>
<dbReference type="Proteomes" id="UP000693981">
    <property type="component" value="Unassembled WGS sequence"/>
</dbReference>
<proteinExistence type="predicted"/>
<dbReference type="EMBL" id="JAGDFL010000865">
    <property type="protein sequence ID" value="KAG7380424.1"/>
    <property type="molecule type" value="Genomic_DNA"/>
</dbReference>
<evidence type="ECO:0000313" key="2">
    <source>
        <dbReference type="EMBL" id="KAG7380424.1"/>
    </source>
</evidence>
<dbReference type="OrthoDB" id="119845at2759"/>
<organism evidence="2 3">
    <name type="scientific">Phytophthora boehmeriae</name>
    <dbReference type="NCBI Taxonomy" id="109152"/>
    <lineage>
        <taxon>Eukaryota</taxon>
        <taxon>Sar</taxon>
        <taxon>Stramenopiles</taxon>
        <taxon>Oomycota</taxon>
        <taxon>Peronosporomycetes</taxon>
        <taxon>Peronosporales</taxon>
        <taxon>Peronosporaceae</taxon>
        <taxon>Phytophthora</taxon>
    </lineage>
</organism>
<reference evidence="2" key="1">
    <citation type="submission" date="2021-02" db="EMBL/GenBank/DDBJ databases">
        <authorList>
            <person name="Palmer J.M."/>
        </authorList>
    </citation>
    <scope>NUCLEOTIDE SEQUENCE</scope>
    <source>
        <strain evidence="2">SCRP23</strain>
    </source>
</reference>
<sequence length="730" mass="81941">MGDRDTFIQQLVAALKENESLSNGASSVVLSSPSSSGVSRTDVSSHDALETEKSPTEATGLFQLNTLSSIGNSEQLAKEAHTQLQYDYPQVQEASIEALAELYRRLAAEKSQTKVTVQVPITTTLLDGLTYLNDQEETFNSSGQQRRTRSSEGSGLLATAVLLLIFKGCLETSEGTGVNSLLKSLHVKQHQVSTLQIEEVGADAANEDQSQESIFVEKYAAQEDPDDLSEVYEGHLPLSWSHIDSRTQMTPPPSVISTKVEKLRYLASLTFTSSFAAVSMEKWEQWHLDDELAAIMRMLVEQSPEQHEDAKGTYTDAAPVALYGPRGEWSRYLYILRDHVLRFPSASRNALWRLKELVEFFRQRRTGFKTTGYSQHRAHQPQYLVYRVLAELAVSREFHQGAAQRAQQGLALVIQELLPLITDEVQQLAFEANSSKVQTRLETPKDKLVGEEDNGEEDDLVVVFLQLLHFMLFASSNSRTTTEKLHESGILRTLLALLPPVPLPGADNEQQTQHLEKTWFCGLLRLLGECALWHEGFAGYIVRVPKFAALISVLRERFLAEELLLAIAFHQHQVQVRWTVVDIWEVLTSPSLFPEQCQSFLEAMKKLQDAVFVLDCMEKVLQVLRPAMQKELQHSLQQIYARFTRAFEYPTFAIAESTRQQQFEQQALSDKGSIADEEKKEKKDEDRGQAEALQFTALRNKLRQSVKSLLAALSSGSSVSYAGRASSKLD</sequence>
<feature type="compositionally biased region" description="Low complexity" evidence="1">
    <location>
        <begin position="23"/>
        <end position="42"/>
    </location>
</feature>
<evidence type="ECO:0000313" key="3">
    <source>
        <dbReference type="Proteomes" id="UP000693981"/>
    </source>
</evidence>
<feature type="region of interest" description="Disordered" evidence="1">
    <location>
        <begin position="666"/>
        <end position="689"/>
    </location>
</feature>